<reference evidence="2" key="1">
    <citation type="submission" date="2023-05" db="EMBL/GenBank/DDBJ databases">
        <title>Nepenthes gracilis genome sequencing.</title>
        <authorList>
            <person name="Fukushima K."/>
        </authorList>
    </citation>
    <scope>NUCLEOTIDE SEQUENCE</scope>
    <source>
        <strain evidence="2">SING2019-196</strain>
    </source>
</reference>
<feature type="region of interest" description="Disordered" evidence="1">
    <location>
        <begin position="78"/>
        <end position="100"/>
    </location>
</feature>
<dbReference type="EMBL" id="BSYO01000036">
    <property type="protein sequence ID" value="GMH29266.1"/>
    <property type="molecule type" value="Genomic_DNA"/>
</dbReference>
<dbReference type="Proteomes" id="UP001279734">
    <property type="component" value="Unassembled WGS sequence"/>
</dbReference>
<dbReference type="PANTHER" id="PTHR34956:SF2">
    <property type="entry name" value="OS05G0397300 PROTEIN"/>
    <property type="match status" value="1"/>
</dbReference>
<dbReference type="PANTHER" id="PTHR34956">
    <property type="entry name" value="OS05G0397300 PROTEIN"/>
    <property type="match status" value="1"/>
</dbReference>
<organism evidence="2 3">
    <name type="scientific">Nepenthes gracilis</name>
    <name type="common">Slender pitcher plant</name>
    <dbReference type="NCBI Taxonomy" id="150966"/>
    <lineage>
        <taxon>Eukaryota</taxon>
        <taxon>Viridiplantae</taxon>
        <taxon>Streptophyta</taxon>
        <taxon>Embryophyta</taxon>
        <taxon>Tracheophyta</taxon>
        <taxon>Spermatophyta</taxon>
        <taxon>Magnoliopsida</taxon>
        <taxon>eudicotyledons</taxon>
        <taxon>Gunneridae</taxon>
        <taxon>Pentapetalae</taxon>
        <taxon>Caryophyllales</taxon>
        <taxon>Nepenthaceae</taxon>
        <taxon>Nepenthes</taxon>
    </lineage>
</organism>
<protein>
    <submittedName>
        <fullName evidence="2">Uncharacterized protein</fullName>
    </submittedName>
</protein>
<sequence>MEVSMELEDDLFFADLKKQISLLMDDDEDDPPAHYPSVCLQTYPQSFHHPNIQSPFYYQQNCTRGSKGTGVFIPRTWQPRRKTKQGQHAPYASKSNKQLVSSQWVSQSVSYSNSGSYHTQINKHYR</sequence>
<accession>A0AAD3Y787</accession>
<comment type="caution">
    <text evidence="2">The sequence shown here is derived from an EMBL/GenBank/DDBJ whole genome shotgun (WGS) entry which is preliminary data.</text>
</comment>
<gene>
    <name evidence="2" type="ORF">Nepgr_031109</name>
</gene>
<evidence type="ECO:0000256" key="1">
    <source>
        <dbReference type="SAM" id="MobiDB-lite"/>
    </source>
</evidence>
<evidence type="ECO:0000313" key="2">
    <source>
        <dbReference type="EMBL" id="GMH29266.1"/>
    </source>
</evidence>
<name>A0AAD3Y787_NEPGR</name>
<evidence type="ECO:0000313" key="3">
    <source>
        <dbReference type="Proteomes" id="UP001279734"/>
    </source>
</evidence>
<keyword evidence="3" id="KW-1185">Reference proteome</keyword>
<dbReference type="AlphaFoldDB" id="A0AAD3Y787"/>
<proteinExistence type="predicted"/>